<dbReference type="CDD" id="cd00109">
    <property type="entry name" value="Kunitz-type"/>
    <property type="match status" value="1"/>
</dbReference>
<comment type="subcellular location">
    <subcellularLocation>
        <location evidence="1">Secreted</location>
    </subcellularLocation>
</comment>
<dbReference type="PANTHER" id="PTHR10083:SF217">
    <property type="entry name" value="BOOPHILIN-H2"/>
    <property type="match status" value="1"/>
</dbReference>
<evidence type="ECO:0000259" key="8">
    <source>
        <dbReference type="PROSITE" id="PS50279"/>
    </source>
</evidence>
<dbReference type="InterPro" id="IPR002223">
    <property type="entry name" value="Kunitz_BPTI"/>
</dbReference>
<sequence length="214" mass="23627">MNNRSNMQVKPCFSCFLLMCMFASAMSTDPNQRCNEPKNEGEGQKHELRYFFDGNVCTPFFYKGEGGNSNNFDSDQNCTIACLPDQAHQKYPEADAVCSLPVDNGACFAMHLKYYFDTEEKICRLFHYGGCQGNGNRFDTKEECQQTCRGKSGRSLGQGPDINPDETPVSAGLVVGVLGGVVFAVAIFAAVALYVTQKKGKARKRVPTTEMSEM</sequence>
<feature type="transmembrane region" description="Helical" evidence="6">
    <location>
        <begin position="171"/>
        <end position="195"/>
    </location>
</feature>
<dbReference type="EMBL" id="JADWDJ010000023">
    <property type="protein sequence ID" value="KAG5261764.1"/>
    <property type="molecule type" value="Genomic_DNA"/>
</dbReference>
<keyword evidence="5" id="KW-1015">Disulfide bond</keyword>
<keyword evidence="10" id="KW-1185">Reference proteome</keyword>
<keyword evidence="4" id="KW-0800">Toxin</keyword>
<dbReference type="Pfam" id="PF00014">
    <property type="entry name" value="Kunitz_BPTI"/>
    <property type="match status" value="2"/>
</dbReference>
<dbReference type="CDD" id="cd22593">
    <property type="entry name" value="Kunitz_conkunitzin"/>
    <property type="match status" value="1"/>
</dbReference>
<dbReference type="PROSITE" id="PS50279">
    <property type="entry name" value="BPTI_KUNITZ_2"/>
    <property type="match status" value="2"/>
</dbReference>
<keyword evidence="6" id="KW-1133">Transmembrane helix</keyword>
<dbReference type="InterPro" id="IPR020901">
    <property type="entry name" value="Prtase_inh_Kunz-CS"/>
</dbReference>
<evidence type="ECO:0000313" key="9">
    <source>
        <dbReference type="EMBL" id="KAG5261764.1"/>
    </source>
</evidence>
<evidence type="ECO:0000313" key="10">
    <source>
        <dbReference type="Proteomes" id="UP000823561"/>
    </source>
</evidence>
<dbReference type="Gene3D" id="4.10.410.10">
    <property type="entry name" value="Pancreatic trypsin inhibitor Kunitz domain"/>
    <property type="match status" value="2"/>
</dbReference>
<feature type="signal peptide" evidence="7">
    <location>
        <begin position="1"/>
        <end position="27"/>
    </location>
</feature>
<dbReference type="Proteomes" id="UP000823561">
    <property type="component" value="Chromosome 23"/>
</dbReference>
<dbReference type="SUPFAM" id="SSF57362">
    <property type="entry name" value="BPTI-like"/>
    <property type="match status" value="2"/>
</dbReference>
<dbReference type="InterPro" id="IPR036880">
    <property type="entry name" value="Kunitz_BPTI_sf"/>
</dbReference>
<accession>A0AAV6FG39</accession>
<reference evidence="9" key="1">
    <citation type="submission" date="2020-10" db="EMBL/GenBank/DDBJ databases">
        <title>Chromosome-scale genome assembly of the Allis shad, Alosa alosa.</title>
        <authorList>
            <person name="Margot Z."/>
            <person name="Christophe K."/>
            <person name="Cabau C."/>
            <person name="Louis A."/>
            <person name="Berthelot C."/>
            <person name="Parey E."/>
            <person name="Roest Crollius H."/>
            <person name="Montfort J."/>
            <person name="Robinson-Rechavi M."/>
            <person name="Bucao C."/>
            <person name="Bouchez O."/>
            <person name="Gislard M."/>
            <person name="Lluch J."/>
            <person name="Milhes M."/>
            <person name="Lampietro C."/>
            <person name="Lopez Roques C."/>
            <person name="Donnadieu C."/>
            <person name="Braasch I."/>
            <person name="Desvignes T."/>
            <person name="Postlethwait J."/>
            <person name="Bobe J."/>
            <person name="Guiguen Y."/>
        </authorList>
    </citation>
    <scope>NUCLEOTIDE SEQUENCE</scope>
    <source>
        <strain evidence="9">M-15738</strain>
        <tissue evidence="9">Blood</tissue>
    </source>
</reference>
<dbReference type="AlphaFoldDB" id="A0AAV6FG39"/>
<feature type="chain" id="PRO_5043764508" description="BPTI/Kunitz inhibitor domain-containing protein" evidence="7">
    <location>
        <begin position="28"/>
        <end position="214"/>
    </location>
</feature>
<dbReference type="InterPro" id="IPR050098">
    <property type="entry name" value="TFPI/VKTCI-like"/>
</dbReference>
<dbReference type="PANTHER" id="PTHR10083">
    <property type="entry name" value="KUNITZ-TYPE PROTEASE INHIBITOR-RELATED"/>
    <property type="match status" value="1"/>
</dbReference>
<evidence type="ECO:0000256" key="3">
    <source>
        <dbReference type="ARBA" id="ARBA00022525"/>
    </source>
</evidence>
<feature type="domain" description="BPTI/Kunitz inhibitor" evidence="8">
    <location>
        <begin position="98"/>
        <end position="148"/>
    </location>
</feature>
<organism evidence="9 10">
    <name type="scientific">Alosa alosa</name>
    <name type="common">allis shad</name>
    <dbReference type="NCBI Taxonomy" id="278164"/>
    <lineage>
        <taxon>Eukaryota</taxon>
        <taxon>Metazoa</taxon>
        <taxon>Chordata</taxon>
        <taxon>Craniata</taxon>
        <taxon>Vertebrata</taxon>
        <taxon>Euteleostomi</taxon>
        <taxon>Actinopterygii</taxon>
        <taxon>Neopterygii</taxon>
        <taxon>Teleostei</taxon>
        <taxon>Clupei</taxon>
        <taxon>Clupeiformes</taxon>
        <taxon>Clupeoidei</taxon>
        <taxon>Clupeidae</taxon>
        <taxon>Alosa</taxon>
    </lineage>
</organism>
<dbReference type="PRINTS" id="PR00759">
    <property type="entry name" value="BASICPTASE"/>
</dbReference>
<evidence type="ECO:0000256" key="4">
    <source>
        <dbReference type="ARBA" id="ARBA00022656"/>
    </source>
</evidence>
<dbReference type="GO" id="GO:0005615">
    <property type="term" value="C:extracellular space"/>
    <property type="evidence" value="ECO:0007669"/>
    <property type="project" value="TreeGrafter"/>
</dbReference>
<dbReference type="SMART" id="SM00131">
    <property type="entry name" value="KU"/>
    <property type="match status" value="2"/>
</dbReference>
<keyword evidence="3" id="KW-0964">Secreted</keyword>
<evidence type="ECO:0000256" key="7">
    <source>
        <dbReference type="SAM" id="SignalP"/>
    </source>
</evidence>
<keyword evidence="6" id="KW-0812">Transmembrane</keyword>
<comment type="caution">
    <text evidence="9">The sequence shown here is derived from an EMBL/GenBank/DDBJ whole genome shotgun (WGS) entry which is preliminary data.</text>
</comment>
<proteinExistence type="inferred from homology"/>
<protein>
    <recommendedName>
        <fullName evidence="8">BPTI/Kunitz inhibitor domain-containing protein</fullName>
    </recommendedName>
</protein>
<dbReference type="GO" id="GO:0004867">
    <property type="term" value="F:serine-type endopeptidase inhibitor activity"/>
    <property type="evidence" value="ECO:0007669"/>
    <property type="project" value="InterPro"/>
</dbReference>
<name>A0AAV6FG39_9TELE</name>
<evidence type="ECO:0000256" key="2">
    <source>
        <dbReference type="ARBA" id="ARBA00008415"/>
    </source>
</evidence>
<dbReference type="FunFam" id="4.10.410.10:FF:000020">
    <property type="entry name" value="Collagen, type VI, alpha 3"/>
    <property type="match status" value="1"/>
</dbReference>
<evidence type="ECO:0000256" key="6">
    <source>
        <dbReference type="SAM" id="Phobius"/>
    </source>
</evidence>
<keyword evidence="7" id="KW-0732">Signal</keyword>
<comment type="similarity">
    <text evidence="2">Belongs to the venom Kunitz-type family.</text>
</comment>
<evidence type="ECO:0000256" key="5">
    <source>
        <dbReference type="ARBA" id="ARBA00023157"/>
    </source>
</evidence>
<feature type="domain" description="BPTI/Kunitz inhibitor" evidence="8">
    <location>
        <begin position="34"/>
        <end position="82"/>
    </location>
</feature>
<evidence type="ECO:0000256" key="1">
    <source>
        <dbReference type="ARBA" id="ARBA00004613"/>
    </source>
</evidence>
<dbReference type="PROSITE" id="PS00280">
    <property type="entry name" value="BPTI_KUNITZ_1"/>
    <property type="match status" value="1"/>
</dbReference>
<gene>
    <name evidence="9" type="ORF">AALO_G00288080</name>
</gene>
<keyword evidence="6" id="KW-0472">Membrane</keyword>